<dbReference type="EC" id="1.1.1.42" evidence="5"/>
<dbReference type="GO" id="GO:0004449">
    <property type="term" value="F:isocitrate dehydrogenase (NAD+) activity"/>
    <property type="evidence" value="ECO:0007669"/>
    <property type="project" value="TreeGrafter"/>
</dbReference>
<dbReference type="InterPro" id="IPR024084">
    <property type="entry name" value="IsoPropMal-DH-like_dom"/>
</dbReference>
<evidence type="ECO:0000256" key="10">
    <source>
        <dbReference type="ARBA" id="ARBA00022842"/>
    </source>
</evidence>
<dbReference type="GO" id="GO:0051287">
    <property type="term" value="F:NAD binding"/>
    <property type="evidence" value="ECO:0007669"/>
    <property type="project" value="InterPro"/>
</dbReference>
<dbReference type="NCBIfam" id="NF006673">
    <property type="entry name" value="PRK09222.1"/>
    <property type="match status" value="1"/>
</dbReference>
<evidence type="ECO:0000256" key="2">
    <source>
        <dbReference type="ARBA" id="ARBA00001946"/>
    </source>
</evidence>
<keyword evidence="8" id="KW-0816">Tricarboxylic acid cycle</keyword>
<comment type="similarity">
    <text evidence="3">Belongs to the isocitrate and isopropylmalate dehydrogenases family.</text>
</comment>
<protein>
    <recommendedName>
        <fullName evidence="6">Isocitrate dehydrogenase [NADP]</fullName>
        <ecNumber evidence="5">1.1.1.42</ecNumber>
    </recommendedName>
    <alternativeName>
        <fullName evidence="15">IDP</fullName>
    </alternativeName>
    <alternativeName>
        <fullName evidence="16">NADP(+)-specific ICDH</fullName>
    </alternativeName>
    <alternativeName>
        <fullName evidence="17">Oxalosuccinate decarboxylase</fullName>
    </alternativeName>
</protein>
<comment type="cofactor">
    <cofactor evidence="1">
        <name>Mn(2+)</name>
        <dbReference type="ChEBI" id="CHEBI:29035"/>
    </cofactor>
</comment>
<evidence type="ECO:0000256" key="9">
    <source>
        <dbReference type="ARBA" id="ARBA00022723"/>
    </source>
</evidence>
<dbReference type="FunFam" id="3.40.718.10:FF:000020">
    <property type="entry name" value="Isocitrate dehydrogenase"/>
    <property type="match status" value="1"/>
</dbReference>
<proteinExistence type="inferred from homology"/>
<keyword evidence="21" id="KW-1185">Reference proteome</keyword>
<dbReference type="NCBIfam" id="TIGR02924">
    <property type="entry name" value="ICDH_alpha"/>
    <property type="match status" value="1"/>
</dbReference>
<keyword evidence="10" id="KW-0460">Magnesium</keyword>
<evidence type="ECO:0000256" key="7">
    <source>
        <dbReference type="ARBA" id="ARBA00022435"/>
    </source>
</evidence>
<dbReference type="InterPro" id="IPR040978">
    <property type="entry name" value="Isocitrate_DH_TT1725_C"/>
</dbReference>
<evidence type="ECO:0000256" key="4">
    <source>
        <dbReference type="ARBA" id="ARBA00011738"/>
    </source>
</evidence>
<evidence type="ECO:0000313" key="21">
    <source>
        <dbReference type="Proteomes" id="UP000029736"/>
    </source>
</evidence>
<evidence type="ECO:0000256" key="14">
    <source>
        <dbReference type="ARBA" id="ARBA00023554"/>
    </source>
</evidence>
<comment type="cofactor">
    <cofactor evidence="2">
        <name>Mg(2+)</name>
        <dbReference type="ChEBI" id="CHEBI:18420"/>
    </cofactor>
</comment>
<dbReference type="InterPro" id="IPR046997">
    <property type="entry name" value="Isocitrate_DH_TT1725_C_sf"/>
</dbReference>
<gene>
    <name evidence="20" type="ORF">IX84_13945</name>
</gene>
<name>A0A098S693_9BACT</name>
<dbReference type="AlphaFoldDB" id="A0A098S693"/>
<accession>A0A098S693</accession>
<keyword evidence="9" id="KW-0479">Metal-binding</keyword>
<reference evidence="20 21" key="1">
    <citation type="journal article" date="2014" name="Int. J. Syst. Evol. Microbiol.">
        <title>Phaeodactylibacter xiamenensis gen. nov., sp. nov., a member of the family Saprospiraceae isolated from the marine alga Phaeodactylum tricornutum.</title>
        <authorList>
            <person name="Chen Z.Jr."/>
            <person name="Lei X."/>
            <person name="Lai Q."/>
            <person name="Li Y."/>
            <person name="Zhang B."/>
            <person name="Zhang J."/>
            <person name="Zhang H."/>
            <person name="Yang L."/>
            <person name="Zheng W."/>
            <person name="Tian Y."/>
            <person name="Yu Z."/>
            <person name="Xu H.Jr."/>
            <person name="Zheng T."/>
        </authorList>
    </citation>
    <scope>NUCLEOTIDE SEQUENCE [LARGE SCALE GENOMIC DNA]</scope>
    <source>
        <strain evidence="20 21">KD52</strain>
    </source>
</reference>
<sequence>MSNRIAVAFGDGIGPEIMRATLDILEAAGAGLEYEEVKIGKEMYLSGHQSGIAPDAWDILRRNRVFLKGPITTPQGGGYKSLNVTIRKTLGLFANVRPCRAFTPYVDSNFPDMDLVVVRENEEDLYAGIEHQQTAEVVQCLKLVSRPGCERVIRYAFEYARANGRKKVTCMSKDNIMKHTDGLFHSIFNEVAKEYPDIENEHHIIDIGSALLADRPEQFDVIVTLNLYGDIVSDITAQVAGSVGLGGSANIGEPISMFEAIHGSAPDIAGKGIANPSGLIHAACMMLSHMGKNDIAVRIQNALLRTLEDGIHTGDLYSEAYTRQKVGTQEFAEALIERLGQVPRHLKEVELSTARKPIEVKVRPFVPASKKLVGVDVFIDWAVGERDPNELGRALEEIAKADFKLKMITNRGVKVYPNGFPETFCTDHWRCRFIAAANGGTEAGGKPRMAAVTYEQITGLLQRLTVEGLNFIKIENLYEINGERAYSLGQGE</sequence>
<dbReference type="EMBL" id="JPOS01000034">
    <property type="protein sequence ID" value="KGE87640.1"/>
    <property type="molecule type" value="Genomic_DNA"/>
</dbReference>
<feature type="domain" description="Isopropylmalate dehydrogenase-like" evidence="19">
    <location>
        <begin position="4"/>
        <end position="335"/>
    </location>
</feature>
<dbReference type="SMART" id="SM01329">
    <property type="entry name" value="Iso_dh"/>
    <property type="match status" value="1"/>
</dbReference>
<dbReference type="PANTHER" id="PTHR11835:SF43">
    <property type="entry name" value="ISOPROPYLMALATE DEHYDROGENASE-LIKE DOMAIN-CONTAINING PROTEIN"/>
    <property type="match status" value="1"/>
</dbReference>
<dbReference type="PANTHER" id="PTHR11835">
    <property type="entry name" value="DECARBOXYLATING DEHYDROGENASES-ISOCITRATE, ISOPROPYLMALATE, TARTRATE"/>
    <property type="match status" value="1"/>
</dbReference>
<evidence type="ECO:0000313" key="20">
    <source>
        <dbReference type="EMBL" id="KGE87640.1"/>
    </source>
</evidence>
<dbReference type="STRING" id="1524460.IX84_13945"/>
<evidence type="ECO:0000256" key="3">
    <source>
        <dbReference type="ARBA" id="ARBA00007769"/>
    </source>
</evidence>
<evidence type="ECO:0000256" key="12">
    <source>
        <dbReference type="ARBA" id="ARBA00023002"/>
    </source>
</evidence>
<comment type="catalytic activity">
    <reaction evidence="14">
        <text>D-threo-isocitrate + NADP(+) = 2-oxoglutarate + CO2 + NADPH</text>
        <dbReference type="Rhea" id="RHEA:19629"/>
        <dbReference type="ChEBI" id="CHEBI:15562"/>
        <dbReference type="ChEBI" id="CHEBI:16526"/>
        <dbReference type="ChEBI" id="CHEBI:16810"/>
        <dbReference type="ChEBI" id="CHEBI:57783"/>
        <dbReference type="ChEBI" id="CHEBI:58349"/>
        <dbReference type="EC" id="1.1.1.42"/>
    </reaction>
</comment>
<dbReference type="Pfam" id="PF00180">
    <property type="entry name" value="Iso_dh"/>
    <property type="match status" value="1"/>
</dbReference>
<dbReference type="InterPro" id="IPR014273">
    <property type="entry name" value="Isocitrate_DH_bac-typ"/>
</dbReference>
<dbReference type="Gene3D" id="3.30.70.1570">
    <property type="match status" value="1"/>
</dbReference>
<evidence type="ECO:0000256" key="15">
    <source>
        <dbReference type="ARBA" id="ARBA00029765"/>
    </source>
</evidence>
<dbReference type="SUPFAM" id="SSF53659">
    <property type="entry name" value="Isocitrate/Isopropylmalate dehydrogenase-like"/>
    <property type="match status" value="1"/>
</dbReference>
<comment type="subunit">
    <text evidence="4">Homodimer.</text>
</comment>
<evidence type="ECO:0000256" key="8">
    <source>
        <dbReference type="ARBA" id="ARBA00022532"/>
    </source>
</evidence>
<keyword evidence="13" id="KW-0464">Manganese</keyword>
<keyword evidence="11" id="KW-0521">NADP</keyword>
<comment type="caution">
    <text evidence="20">The sequence shown here is derived from an EMBL/GenBank/DDBJ whole genome shotgun (WGS) entry which is preliminary data.</text>
</comment>
<dbReference type="Proteomes" id="UP000029736">
    <property type="component" value="Unassembled WGS sequence"/>
</dbReference>
<evidence type="ECO:0000259" key="19">
    <source>
        <dbReference type="SMART" id="SM01329"/>
    </source>
</evidence>
<comment type="function">
    <text evidence="18">Catalyzes the oxidative decarboxylation of isocitrate to 2-oxoglutarate and carbon dioxide with the concomitant reduction of NADP(+).</text>
</comment>
<dbReference type="GO" id="GO:0006097">
    <property type="term" value="P:glyoxylate cycle"/>
    <property type="evidence" value="ECO:0007669"/>
    <property type="project" value="UniProtKB-KW"/>
</dbReference>
<dbReference type="Gene3D" id="3.40.718.10">
    <property type="entry name" value="Isopropylmalate Dehydrogenase"/>
    <property type="match status" value="1"/>
</dbReference>
<evidence type="ECO:0000256" key="16">
    <source>
        <dbReference type="ARBA" id="ARBA00029990"/>
    </source>
</evidence>
<evidence type="ECO:0000256" key="1">
    <source>
        <dbReference type="ARBA" id="ARBA00001936"/>
    </source>
</evidence>
<evidence type="ECO:0000256" key="11">
    <source>
        <dbReference type="ARBA" id="ARBA00022857"/>
    </source>
</evidence>
<dbReference type="GO" id="GO:0000287">
    <property type="term" value="F:magnesium ion binding"/>
    <property type="evidence" value="ECO:0007669"/>
    <property type="project" value="InterPro"/>
</dbReference>
<keyword evidence="7" id="KW-0329">Glyoxylate bypass</keyword>
<dbReference type="GO" id="GO:0006102">
    <property type="term" value="P:isocitrate metabolic process"/>
    <property type="evidence" value="ECO:0007669"/>
    <property type="project" value="TreeGrafter"/>
</dbReference>
<evidence type="ECO:0000256" key="17">
    <source>
        <dbReference type="ARBA" id="ARBA00031098"/>
    </source>
</evidence>
<dbReference type="Pfam" id="PF18324">
    <property type="entry name" value="Isocitrate_DH_C_bact"/>
    <property type="match status" value="1"/>
</dbReference>
<dbReference type="GO" id="GO:0004450">
    <property type="term" value="F:isocitrate dehydrogenase (NADP+) activity"/>
    <property type="evidence" value="ECO:0007669"/>
    <property type="project" value="UniProtKB-EC"/>
</dbReference>
<keyword evidence="12 20" id="KW-0560">Oxidoreductase</keyword>
<evidence type="ECO:0000256" key="5">
    <source>
        <dbReference type="ARBA" id="ARBA00013013"/>
    </source>
</evidence>
<organism evidence="20 21">
    <name type="scientific">Phaeodactylibacter xiamenensis</name>
    <dbReference type="NCBI Taxonomy" id="1524460"/>
    <lineage>
        <taxon>Bacteria</taxon>
        <taxon>Pseudomonadati</taxon>
        <taxon>Bacteroidota</taxon>
        <taxon>Saprospiria</taxon>
        <taxon>Saprospirales</taxon>
        <taxon>Haliscomenobacteraceae</taxon>
        <taxon>Phaeodactylibacter</taxon>
    </lineage>
</organism>
<dbReference type="PROSITE" id="PS00470">
    <property type="entry name" value="IDH_IMDH"/>
    <property type="match status" value="1"/>
</dbReference>
<dbReference type="InterPro" id="IPR019818">
    <property type="entry name" value="IsoCit/isopropylmalate_DH_CS"/>
</dbReference>
<evidence type="ECO:0000256" key="13">
    <source>
        <dbReference type="ARBA" id="ARBA00023211"/>
    </source>
</evidence>
<dbReference type="GO" id="GO:0006099">
    <property type="term" value="P:tricarboxylic acid cycle"/>
    <property type="evidence" value="ECO:0007669"/>
    <property type="project" value="UniProtKB-KW"/>
</dbReference>
<evidence type="ECO:0000256" key="6">
    <source>
        <dbReference type="ARBA" id="ARBA00019562"/>
    </source>
</evidence>
<evidence type="ECO:0000256" key="18">
    <source>
        <dbReference type="ARBA" id="ARBA00046127"/>
    </source>
</evidence>